<evidence type="ECO:0000313" key="2">
    <source>
        <dbReference type="Proteomes" id="UP000814033"/>
    </source>
</evidence>
<dbReference type="Proteomes" id="UP000814033">
    <property type="component" value="Unassembled WGS sequence"/>
</dbReference>
<keyword evidence="2" id="KW-1185">Reference proteome</keyword>
<proteinExistence type="predicted"/>
<evidence type="ECO:0000313" key="1">
    <source>
        <dbReference type="EMBL" id="KAI0049224.1"/>
    </source>
</evidence>
<sequence>MLYTRASWYTAAFLTVAMAAWRSSCICSRNISLYVNTKTLHRTTVDWRLQKIMTSSKTYDSVVYSHRSLLPERSTQWSVCRSLRNSQQGFRELSPEKSMGARELRSTLGLATEGRITSGAWVENRAGE</sequence>
<name>A0ACB8RY76_9AGAM</name>
<dbReference type="EMBL" id="MU275876">
    <property type="protein sequence ID" value="KAI0049224.1"/>
    <property type="molecule type" value="Genomic_DNA"/>
</dbReference>
<reference evidence="1" key="1">
    <citation type="submission" date="2021-02" db="EMBL/GenBank/DDBJ databases">
        <authorList>
            <consortium name="DOE Joint Genome Institute"/>
            <person name="Ahrendt S."/>
            <person name="Looney B.P."/>
            <person name="Miyauchi S."/>
            <person name="Morin E."/>
            <person name="Drula E."/>
            <person name="Courty P.E."/>
            <person name="Chicoki N."/>
            <person name="Fauchery L."/>
            <person name="Kohler A."/>
            <person name="Kuo A."/>
            <person name="Labutti K."/>
            <person name="Pangilinan J."/>
            <person name="Lipzen A."/>
            <person name="Riley R."/>
            <person name="Andreopoulos W."/>
            <person name="He G."/>
            <person name="Johnson J."/>
            <person name="Barry K.W."/>
            <person name="Grigoriev I.V."/>
            <person name="Nagy L."/>
            <person name="Hibbett D."/>
            <person name="Henrissat B."/>
            <person name="Matheny P.B."/>
            <person name="Labbe J."/>
            <person name="Martin F."/>
        </authorList>
    </citation>
    <scope>NUCLEOTIDE SEQUENCE</scope>
    <source>
        <strain evidence="1">FP105234-sp</strain>
    </source>
</reference>
<gene>
    <name evidence="1" type="ORF">FA95DRAFT_924696</name>
</gene>
<protein>
    <submittedName>
        <fullName evidence="1">Uncharacterized protein</fullName>
    </submittedName>
</protein>
<reference evidence="1" key="2">
    <citation type="journal article" date="2022" name="New Phytol.">
        <title>Evolutionary transition to the ectomycorrhizal habit in the genomes of a hyperdiverse lineage of mushroom-forming fungi.</title>
        <authorList>
            <person name="Looney B."/>
            <person name="Miyauchi S."/>
            <person name="Morin E."/>
            <person name="Drula E."/>
            <person name="Courty P.E."/>
            <person name="Kohler A."/>
            <person name="Kuo A."/>
            <person name="LaButti K."/>
            <person name="Pangilinan J."/>
            <person name="Lipzen A."/>
            <person name="Riley R."/>
            <person name="Andreopoulos W."/>
            <person name="He G."/>
            <person name="Johnson J."/>
            <person name="Nolan M."/>
            <person name="Tritt A."/>
            <person name="Barry K.W."/>
            <person name="Grigoriev I.V."/>
            <person name="Nagy L.G."/>
            <person name="Hibbett D."/>
            <person name="Henrissat B."/>
            <person name="Matheny P.B."/>
            <person name="Labbe J."/>
            <person name="Martin F.M."/>
        </authorList>
    </citation>
    <scope>NUCLEOTIDE SEQUENCE</scope>
    <source>
        <strain evidence="1">FP105234-sp</strain>
    </source>
</reference>
<comment type="caution">
    <text evidence="1">The sequence shown here is derived from an EMBL/GenBank/DDBJ whole genome shotgun (WGS) entry which is preliminary data.</text>
</comment>
<accession>A0ACB8RY76</accession>
<organism evidence="1 2">
    <name type="scientific">Auriscalpium vulgare</name>
    <dbReference type="NCBI Taxonomy" id="40419"/>
    <lineage>
        <taxon>Eukaryota</taxon>
        <taxon>Fungi</taxon>
        <taxon>Dikarya</taxon>
        <taxon>Basidiomycota</taxon>
        <taxon>Agaricomycotina</taxon>
        <taxon>Agaricomycetes</taxon>
        <taxon>Russulales</taxon>
        <taxon>Auriscalpiaceae</taxon>
        <taxon>Auriscalpium</taxon>
    </lineage>
</organism>